<sequence length="331" mass="37107">MKNKFLSTIIGILIIIGIIGTAFWFMSRPKDLVIQGQADATEINVSPKIAGRLIKIEVKEGDQVEQGQLLAILETPELDAKLIQAQSVKQAAEAQDRKAKKGSRTEQIQYAYNVWQEAKASSELADKTYMRMQNLYKDKVISAQKRDEAYTQSKTSKEQEKSAYSNYQMAINGERIEDKEATSAQVTQAQGAIDEVLASKKEAKVISPANAEVLKIVPNRGELVNAGYPVVNLVDLNDLWVVFNIKEELMEYFKKGSTFEGTIPALNNKKVQLQVRYIAAQGDFATWNATKTRGDFDMKTFEIKAYPKNKIEGFRPGMTVLVNMKNLKPVK</sequence>
<dbReference type="Gene3D" id="2.40.50.100">
    <property type="match status" value="1"/>
</dbReference>
<dbReference type="PANTHER" id="PTHR30438:SF1">
    <property type="entry name" value="36 KDA ANTIGEN"/>
    <property type="match status" value="1"/>
</dbReference>
<dbReference type="Proteomes" id="UP000238042">
    <property type="component" value="Unassembled WGS sequence"/>
</dbReference>
<proteinExistence type="predicted"/>
<keyword evidence="1" id="KW-1133">Transmembrane helix</keyword>
<gene>
    <name evidence="3" type="ORF">C4S77_10225</name>
</gene>
<evidence type="ECO:0000313" key="4">
    <source>
        <dbReference type="Proteomes" id="UP000238042"/>
    </source>
</evidence>
<evidence type="ECO:0000313" key="3">
    <source>
        <dbReference type="EMBL" id="PQL90820.1"/>
    </source>
</evidence>
<dbReference type="AlphaFoldDB" id="A0A2S8A8H2"/>
<feature type="transmembrane region" description="Helical" evidence="1">
    <location>
        <begin position="6"/>
        <end position="26"/>
    </location>
</feature>
<dbReference type="Pfam" id="PF25881">
    <property type="entry name" value="HH_YBHG"/>
    <property type="match status" value="1"/>
</dbReference>
<dbReference type="Gene3D" id="2.40.30.170">
    <property type="match status" value="1"/>
</dbReference>
<organism evidence="3 4">
    <name type="scientific">Apibacter adventoris</name>
    <dbReference type="NCBI Taxonomy" id="1679466"/>
    <lineage>
        <taxon>Bacteria</taxon>
        <taxon>Pseudomonadati</taxon>
        <taxon>Bacteroidota</taxon>
        <taxon>Flavobacteriia</taxon>
        <taxon>Flavobacteriales</taxon>
        <taxon>Weeksellaceae</taxon>
        <taxon>Apibacter</taxon>
    </lineage>
</organism>
<keyword evidence="1" id="KW-0472">Membrane</keyword>
<dbReference type="OrthoDB" id="9793801at2"/>
<evidence type="ECO:0000259" key="2">
    <source>
        <dbReference type="Pfam" id="PF25881"/>
    </source>
</evidence>
<dbReference type="InterPro" id="IPR059052">
    <property type="entry name" value="HH_YbhG-like"/>
</dbReference>
<dbReference type="SUPFAM" id="SSF111369">
    <property type="entry name" value="HlyD-like secretion proteins"/>
    <property type="match status" value="2"/>
</dbReference>
<dbReference type="EMBL" id="PSZM01000045">
    <property type="protein sequence ID" value="PQL90820.1"/>
    <property type="molecule type" value="Genomic_DNA"/>
</dbReference>
<name>A0A2S8A8H2_9FLAO</name>
<dbReference type="PANTHER" id="PTHR30438">
    <property type="entry name" value="36 KDA ANTIGEN-RELATED"/>
    <property type="match status" value="1"/>
</dbReference>
<evidence type="ECO:0000256" key="1">
    <source>
        <dbReference type="SAM" id="Phobius"/>
    </source>
</evidence>
<feature type="domain" description="YbhG-like alpha-helical hairpin" evidence="2">
    <location>
        <begin position="78"/>
        <end position="194"/>
    </location>
</feature>
<accession>A0A2S8A8H2</accession>
<comment type="caution">
    <text evidence="3">The sequence shown here is derived from an EMBL/GenBank/DDBJ whole genome shotgun (WGS) entry which is preliminary data.</text>
</comment>
<dbReference type="RefSeq" id="WP_105247456.1">
    <property type="nucleotide sequence ID" value="NZ_PSZM01000045.1"/>
</dbReference>
<protein>
    <submittedName>
        <fullName evidence="3">Hemolysin secretion protein D</fullName>
    </submittedName>
</protein>
<keyword evidence="4" id="KW-1185">Reference proteome</keyword>
<keyword evidence="1" id="KW-0812">Transmembrane</keyword>
<reference evidence="3 4" key="1">
    <citation type="submission" date="2018-02" db="EMBL/GenBank/DDBJ databases">
        <title>Genome sequences of Apibacter spp., gut symbionts of Asian honey bees.</title>
        <authorList>
            <person name="Kwong W.K."/>
            <person name="Steele M.I."/>
            <person name="Moran N.A."/>
        </authorList>
    </citation>
    <scope>NUCLEOTIDE SEQUENCE [LARGE SCALE GENOMIC DNA]</scope>
    <source>
        <strain evidence="4">wkB301</strain>
    </source>
</reference>